<dbReference type="GO" id="GO:0160140">
    <property type="term" value="F:23S rRNA pseudouridine(1911/1915/1917) synthase activity"/>
    <property type="evidence" value="ECO:0007669"/>
    <property type="project" value="UniProtKB-EC"/>
</dbReference>
<dbReference type="EC" id="5.4.99.-" evidence="6"/>
<dbReference type="AlphaFoldDB" id="V9TT76"/>
<name>V9TT76_9PROT</name>
<comment type="catalytic activity">
    <reaction evidence="6">
        <text>a uridine in RNA = a pseudouridine in RNA</text>
        <dbReference type="Rhea" id="RHEA:48348"/>
        <dbReference type="Rhea" id="RHEA-COMP:12068"/>
        <dbReference type="Rhea" id="RHEA-COMP:12069"/>
        <dbReference type="ChEBI" id="CHEBI:65314"/>
        <dbReference type="ChEBI" id="CHEBI:65315"/>
    </reaction>
</comment>
<dbReference type="PANTHER" id="PTHR21600:SF44">
    <property type="entry name" value="RIBOSOMAL LARGE SUBUNIT PSEUDOURIDINE SYNTHASE D"/>
    <property type="match status" value="1"/>
</dbReference>
<dbReference type="InterPro" id="IPR006145">
    <property type="entry name" value="PsdUridine_synth_RsuA/RluA"/>
</dbReference>
<evidence type="ECO:0000313" key="9">
    <source>
        <dbReference type="Proteomes" id="UP000018700"/>
    </source>
</evidence>
<dbReference type="GO" id="GO:0003723">
    <property type="term" value="F:RNA binding"/>
    <property type="evidence" value="ECO:0007669"/>
    <property type="project" value="UniProtKB-KW"/>
</dbReference>
<comment type="catalytic activity">
    <reaction evidence="3">
        <text>uridine(1911/1915/1917) in 23S rRNA = pseudouridine(1911/1915/1917) in 23S rRNA</text>
        <dbReference type="Rhea" id="RHEA:42524"/>
        <dbReference type="Rhea" id="RHEA-COMP:10097"/>
        <dbReference type="Rhea" id="RHEA-COMP:10098"/>
        <dbReference type="ChEBI" id="CHEBI:65314"/>
        <dbReference type="ChEBI" id="CHEBI:65315"/>
        <dbReference type="EC" id="5.4.99.23"/>
    </reaction>
</comment>
<evidence type="ECO:0000256" key="3">
    <source>
        <dbReference type="ARBA" id="ARBA00036882"/>
    </source>
</evidence>
<dbReference type="PROSITE" id="PS50889">
    <property type="entry name" value="S4"/>
    <property type="match status" value="1"/>
</dbReference>
<reference evidence="8 9" key="1">
    <citation type="journal article" date="2013" name="PLoS ONE">
        <title>Bacterial endosymbiosis in a chordate host: long-term co-evolution and conservation of secondary metabolism.</title>
        <authorList>
            <person name="Kwan J.C."/>
            <person name="Schmidt E.W."/>
        </authorList>
    </citation>
    <scope>NUCLEOTIDE SEQUENCE [LARGE SCALE GENOMIC DNA]</scope>
    <source>
        <strain evidence="9">faulkneri L5</strain>
    </source>
</reference>
<proteinExistence type="inferred from homology"/>
<dbReference type="CDD" id="cd00165">
    <property type="entry name" value="S4"/>
    <property type="match status" value="1"/>
</dbReference>
<dbReference type="Gene3D" id="3.10.290.10">
    <property type="entry name" value="RNA-binding S4 domain"/>
    <property type="match status" value="1"/>
</dbReference>
<dbReference type="CDD" id="cd02869">
    <property type="entry name" value="PseudoU_synth_RluA_like"/>
    <property type="match status" value="1"/>
</dbReference>
<feature type="active site" evidence="4">
    <location>
        <position position="152"/>
    </location>
</feature>
<dbReference type="STRING" id="1401328.P856_569"/>
<dbReference type="SUPFAM" id="SSF55120">
    <property type="entry name" value="Pseudouridine synthase"/>
    <property type="match status" value="1"/>
</dbReference>
<dbReference type="PROSITE" id="PS01129">
    <property type="entry name" value="PSI_RLU"/>
    <property type="match status" value="1"/>
</dbReference>
<comment type="function">
    <text evidence="6">Responsible for synthesis of pseudouridine from uracil.</text>
</comment>
<dbReference type="eggNOG" id="COG0564">
    <property type="taxonomic scope" value="Bacteria"/>
</dbReference>
<dbReference type="InterPro" id="IPR050188">
    <property type="entry name" value="RluA_PseudoU_synthase"/>
</dbReference>
<dbReference type="PANTHER" id="PTHR21600">
    <property type="entry name" value="MITOCHONDRIAL RNA PSEUDOURIDINE SYNTHASE"/>
    <property type="match status" value="1"/>
</dbReference>
<dbReference type="GO" id="GO:0000455">
    <property type="term" value="P:enzyme-directed rRNA pseudouridine synthesis"/>
    <property type="evidence" value="ECO:0007669"/>
    <property type="project" value="TreeGrafter"/>
</dbReference>
<protein>
    <recommendedName>
        <fullName evidence="6">Pseudouridine synthase</fullName>
        <ecNumber evidence="6">5.4.99.-</ecNumber>
    </recommendedName>
</protein>
<feature type="domain" description="Pseudouridine synthase RsuA/RluA-like" evidence="7">
    <location>
        <begin position="102"/>
        <end position="258"/>
    </location>
</feature>
<dbReference type="InterPro" id="IPR020103">
    <property type="entry name" value="PsdUridine_synth_cat_dom_sf"/>
</dbReference>
<dbReference type="EMBL" id="CP006745">
    <property type="protein sequence ID" value="AHC73781.1"/>
    <property type="molecule type" value="Genomic_DNA"/>
</dbReference>
<dbReference type="KEGG" id="efk:P856_569"/>
<dbReference type="InterPro" id="IPR006224">
    <property type="entry name" value="PsdUridine_synth_RluA-like_CS"/>
</dbReference>
<organism evidence="8 9">
    <name type="scientific">Candidatus Endolissoclinum faulkneri L5</name>
    <dbReference type="NCBI Taxonomy" id="1401328"/>
    <lineage>
        <taxon>Bacteria</taxon>
        <taxon>Pseudomonadati</taxon>
        <taxon>Pseudomonadota</taxon>
        <taxon>Alphaproteobacteria</taxon>
        <taxon>Rhodospirillales</taxon>
        <taxon>Rhodospirillaceae</taxon>
        <taxon>Candidatus Endolissoclinum</taxon>
    </lineage>
</organism>
<evidence type="ECO:0000256" key="5">
    <source>
        <dbReference type="PROSITE-ProRule" id="PRU00182"/>
    </source>
</evidence>
<evidence type="ECO:0000256" key="2">
    <source>
        <dbReference type="ARBA" id="ARBA00023235"/>
    </source>
</evidence>
<dbReference type="NCBIfam" id="TIGR00005">
    <property type="entry name" value="rluA_subfam"/>
    <property type="match status" value="1"/>
</dbReference>
<dbReference type="InterPro" id="IPR036986">
    <property type="entry name" value="S4_RNA-bd_sf"/>
</dbReference>
<comment type="similarity">
    <text evidence="1 6">Belongs to the pseudouridine synthase RluA family.</text>
</comment>
<dbReference type="Gene3D" id="3.30.2350.10">
    <property type="entry name" value="Pseudouridine synthase"/>
    <property type="match status" value="1"/>
</dbReference>
<evidence type="ECO:0000259" key="7">
    <source>
        <dbReference type="Pfam" id="PF00849"/>
    </source>
</evidence>
<dbReference type="HOGENOM" id="CLU_016902_4_4_5"/>
<dbReference type="RefSeq" id="WP_025300660.1">
    <property type="nucleotide sequence ID" value="NZ_CP006745.1"/>
</dbReference>
<keyword evidence="2 6" id="KW-0413">Isomerase</keyword>
<evidence type="ECO:0000256" key="1">
    <source>
        <dbReference type="ARBA" id="ARBA00010876"/>
    </source>
</evidence>
<evidence type="ECO:0000313" key="8">
    <source>
        <dbReference type="EMBL" id="AHC73781.1"/>
    </source>
</evidence>
<dbReference type="Pfam" id="PF00849">
    <property type="entry name" value="PseudoU_synth_2"/>
    <property type="match status" value="1"/>
</dbReference>
<gene>
    <name evidence="8" type="primary">rluD</name>
    <name evidence="8" type="ORF">P856_569</name>
</gene>
<accession>V9TT76</accession>
<dbReference type="Proteomes" id="UP000018700">
    <property type="component" value="Chromosome"/>
</dbReference>
<dbReference type="InterPro" id="IPR006225">
    <property type="entry name" value="PsdUridine_synth_RluC/D"/>
</dbReference>
<keyword evidence="5" id="KW-0694">RNA-binding</keyword>
<evidence type="ECO:0000256" key="4">
    <source>
        <dbReference type="PIRSR" id="PIRSR606225-1"/>
    </source>
</evidence>
<sequence length="332" mass="36725">MECVVVEVDTAALATLQTDRIDSWLTMACKQLKNLPTQLSRSQLKSLIKQGKVSDGVKTITSPSSRVKPGAKYRIFLKPLPEIYHPKAQNLPLNILFEDSELIVIDKPAGMSMHPAPGSLNNTLVNALIYHYGDHLSSINGVHRPGIVHRIDKDTSGLVVIAKTDTAHAALATCFAAHDIKRVYQAICFGNPIPLNGTVNLPIGRDSKNRKRMAVVDRYSGRYAITHYQSLKRMNGGSLLECQLKTGRTHQIRVHLSHIGHPLIGDQLYGRYHKVEILGRSSTAHNIARHLSRQALHATILGFNHPATGESLTFKSQLPEDLTRLLQVLETT</sequence>
<evidence type="ECO:0000256" key="6">
    <source>
        <dbReference type="RuleBase" id="RU362028"/>
    </source>
</evidence>
<keyword evidence="9" id="KW-1185">Reference proteome</keyword>
<dbReference type="PATRIC" id="fig|1401328.3.peg.562"/>